<gene>
    <name evidence="1" type="ORF">F4820DRAFT_448051</name>
</gene>
<evidence type="ECO:0000313" key="1">
    <source>
        <dbReference type="EMBL" id="KAI4865411.1"/>
    </source>
</evidence>
<protein>
    <submittedName>
        <fullName evidence="1">Uncharacterized protein</fullName>
    </submittedName>
</protein>
<keyword evidence="2" id="KW-1185">Reference proteome</keyword>
<dbReference type="Proteomes" id="UP001497700">
    <property type="component" value="Unassembled WGS sequence"/>
</dbReference>
<proteinExistence type="predicted"/>
<organism evidence="1 2">
    <name type="scientific">Hypoxylon rubiginosum</name>
    <dbReference type="NCBI Taxonomy" id="110542"/>
    <lineage>
        <taxon>Eukaryota</taxon>
        <taxon>Fungi</taxon>
        <taxon>Dikarya</taxon>
        <taxon>Ascomycota</taxon>
        <taxon>Pezizomycotina</taxon>
        <taxon>Sordariomycetes</taxon>
        <taxon>Xylariomycetidae</taxon>
        <taxon>Xylariales</taxon>
        <taxon>Hypoxylaceae</taxon>
        <taxon>Hypoxylon</taxon>
    </lineage>
</organism>
<name>A0ACB9Z1K0_9PEZI</name>
<evidence type="ECO:0000313" key="2">
    <source>
        <dbReference type="Proteomes" id="UP001497700"/>
    </source>
</evidence>
<accession>A0ACB9Z1K0</accession>
<reference evidence="1 2" key="1">
    <citation type="journal article" date="2022" name="New Phytol.">
        <title>Ecological generalism drives hyperdiversity of secondary metabolite gene clusters in xylarialean endophytes.</title>
        <authorList>
            <person name="Franco M.E.E."/>
            <person name="Wisecaver J.H."/>
            <person name="Arnold A.E."/>
            <person name="Ju Y.M."/>
            <person name="Slot J.C."/>
            <person name="Ahrendt S."/>
            <person name="Moore L.P."/>
            <person name="Eastman K.E."/>
            <person name="Scott K."/>
            <person name="Konkel Z."/>
            <person name="Mondo S.J."/>
            <person name="Kuo A."/>
            <person name="Hayes R.D."/>
            <person name="Haridas S."/>
            <person name="Andreopoulos B."/>
            <person name="Riley R."/>
            <person name="LaButti K."/>
            <person name="Pangilinan J."/>
            <person name="Lipzen A."/>
            <person name="Amirebrahimi M."/>
            <person name="Yan J."/>
            <person name="Adam C."/>
            <person name="Keymanesh K."/>
            <person name="Ng V."/>
            <person name="Louie K."/>
            <person name="Northen T."/>
            <person name="Drula E."/>
            <person name="Henrissat B."/>
            <person name="Hsieh H.M."/>
            <person name="Youens-Clark K."/>
            <person name="Lutzoni F."/>
            <person name="Miadlikowska J."/>
            <person name="Eastwood D.C."/>
            <person name="Hamelin R.C."/>
            <person name="Grigoriev I.V."/>
            <person name="U'Ren J.M."/>
        </authorList>
    </citation>
    <scope>NUCLEOTIDE SEQUENCE [LARGE SCALE GENOMIC DNA]</scope>
    <source>
        <strain evidence="1 2">CBS 119005</strain>
    </source>
</reference>
<comment type="caution">
    <text evidence="1">The sequence shown here is derived from an EMBL/GenBank/DDBJ whole genome shotgun (WGS) entry which is preliminary data.</text>
</comment>
<dbReference type="EMBL" id="MU393472">
    <property type="protein sequence ID" value="KAI4865411.1"/>
    <property type="molecule type" value="Genomic_DNA"/>
</dbReference>
<sequence length="68" mass="7628">MTPPESHVPATEEEEEEPEPISTWVPTIWALLDPDSFHPPDPRGVLQVREHGIRHTVPDLPSSAWQVG</sequence>